<feature type="region of interest" description="Disordered" evidence="1">
    <location>
        <begin position="236"/>
        <end position="336"/>
    </location>
</feature>
<feature type="region of interest" description="Disordered" evidence="1">
    <location>
        <begin position="48"/>
        <end position="107"/>
    </location>
</feature>
<name>A0AAN7W6Y2_9PEZI</name>
<dbReference type="EMBL" id="JAVRQU010000009">
    <property type="protein sequence ID" value="KAK5699050.1"/>
    <property type="molecule type" value="Genomic_DNA"/>
</dbReference>
<dbReference type="AlphaFoldDB" id="A0AAN7W6Y2"/>
<comment type="caution">
    <text evidence="2">The sequence shown here is derived from an EMBL/GenBank/DDBJ whole genome shotgun (WGS) entry which is preliminary data.</text>
</comment>
<organism evidence="2 3">
    <name type="scientific">Elasticomyces elasticus</name>
    <dbReference type="NCBI Taxonomy" id="574655"/>
    <lineage>
        <taxon>Eukaryota</taxon>
        <taxon>Fungi</taxon>
        <taxon>Dikarya</taxon>
        <taxon>Ascomycota</taxon>
        <taxon>Pezizomycotina</taxon>
        <taxon>Dothideomycetes</taxon>
        <taxon>Dothideomycetidae</taxon>
        <taxon>Mycosphaerellales</taxon>
        <taxon>Teratosphaeriaceae</taxon>
        <taxon>Elasticomyces</taxon>
    </lineage>
</organism>
<feature type="compositionally biased region" description="Low complexity" evidence="1">
    <location>
        <begin position="273"/>
        <end position="288"/>
    </location>
</feature>
<evidence type="ECO:0000256" key="1">
    <source>
        <dbReference type="SAM" id="MobiDB-lite"/>
    </source>
</evidence>
<dbReference type="Proteomes" id="UP001310594">
    <property type="component" value="Unassembled WGS sequence"/>
</dbReference>
<proteinExistence type="predicted"/>
<feature type="compositionally biased region" description="Low complexity" evidence="1">
    <location>
        <begin position="49"/>
        <end position="74"/>
    </location>
</feature>
<reference evidence="2" key="1">
    <citation type="submission" date="2023-08" db="EMBL/GenBank/DDBJ databases">
        <title>Black Yeasts Isolated from many extreme environments.</title>
        <authorList>
            <person name="Coleine C."/>
            <person name="Stajich J.E."/>
            <person name="Selbmann L."/>
        </authorList>
    </citation>
    <scope>NUCLEOTIDE SEQUENCE</scope>
    <source>
        <strain evidence="2">CCFEE 5810</strain>
    </source>
</reference>
<gene>
    <name evidence="2" type="ORF">LTR97_006699</name>
</gene>
<feature type="region of interest" description="Disordered" evidence="1">
    <location>
        <begin position="201"/>
        <end position="224"/>
    </location>
</feature>
<feature type="compositionally biased region" description="Basic and acidic residues" evidence="1">
    <location>
        <begin position="202"/>
        <end position="224"/>
    </location>
</feature>
<evidence type="ECO:0000313" key="2">
    <source>
        <dbReference type="EMBL" id="KAK5699050.1"/>
    </source>
</evidence>
<protein>
    <submittedName>
        <fullName evidence="2">Uncharacterized protein</fullName>
    </submittedName>
</protein>
<feature type="region of interest" description="Disordered" evidence="1">
    <location>
        <begin position="167"/>
        <end position="188"/>
    </location>
</feature>
<accession>A0AAN7W6Y2</accession>
<feature type="compositionally biased region" description="Low complexity" evidence="1">
    <location>
        <begin position="92"/>
        <end position="107"/>
    </location>
</feature>
<sequence>MHVNYLRMAEPQEAQTTNALSILLSAAPSEVVASVESVFQSLSAALLETSSQPAATTTSRSTSSPPSRPTQTASNQPPGRPNDRPTSRPEPSTTSQITSVSTTATSSAVTSITSTLPSSVASTATPSATIAASSGGGQLKNASVAGIATGLAAAGMYILRRRQQGKPLPFFGAKGSRGSQRSSKRGSKRIFPEVAWLYDPARSPKDAEAPREGMETEMQEDRHFSTASLIPEPREGAVEIGPAPDSPPQRPSSPLLAPLGRAESPQDPRRNSHSPSSYGRRSGSGSPVGRRHLSGTDLTARPMSSIYEEHPPRPSMDARTGLLAPGSAMNVQRHST</sequence>
<evidence type="ECO:0000313" key="3">
    <source>
        <dbReference type="Proteomes" id="UP001310594"/>
    </source>
</evidence>